<evidence type="ECO:0000313" key="1">
    <source>
        <dbReference type="EMBL" id="KAK8198767.1"/>
    </source>
</evidence>
<name>A0ACC3S6B9_9PEZI</name>
<organism evidence="1 2">
    <name type="scientific">Zalaria obscura</name>
    <dbReference type="NCBI Taxonomy" id="2024903"/>
    <lineage>
        <taxon>Eukaryota</taxon>
        <taxon>Fungi</taxon>
        <taxon>Dikarya</taxon>
        <taxon>Ascomycota</taxon>
        <taxon>Pezizomycotina</taxon>
        <taxon>Dothideomycetes</taxon>
        <taxon>Dothideomycetidae</taxon>
        <taxon>Dothideales</taxon>
        <taxon>Zalariaceae</taxon>
        <taxon>Zalaria</taxon>
    </lineage>
</organism>
<keyword evidence="2" id="KW-1185">Reference proteome</keyword>
<dbReference type="EMBL" id="JAMKPW020000040">
    <property type="protein sequence ID" value="KAK8198767.1"/>
    <property type="molecule type" value="Genomic_DNA"/>
</dbReference>
<dbReference type="Proteomes" id="UP001320706">
    <property type="component" value="Unassembled WGS sequence"/>
</dbReference>
<reference evidence="1" key="1">
    <citation type="submission" date="2024-02" db="EMBL/GenBank/DDBJ databases">
        <title>Metagenome Assembled Genome of Zalaria obscura JY119.</title>
        <authorList>
            <person name="Vighnesh L."/>
            <person name="Jagadeeshwari U."/>
            <person name="Venkata Ramana C."/>
            <person name="Sasikala C."/>
        </authorList>
    </citation>
    <scope>NUCLEOTIDE SEQUENCE</scope>
    <source>
        <strain evidence="1">JY119</strain>
    </source>
</reference>
<gene>
    <name evidence="1" type="ORF">M8818_006634</name>
</gene>
<sequence length="467" mass="49624">MIALSTLRNMRASTFAVGFLTALTLLAPQVAAHSWLEQMQVIDSSGNFTGDYGYPRGYVARTDPSFTGNSMDYLLPSLASGRTRINEDDLLCHPSQRTQTQSSDYPRLSVTPGGYVVMKYLENGHVTLPQNQKGKPKAAGTVFVYGTTSPSDDEKIANVLEWTQDGSGGNGKGYLISAQNFDDGRCHQLNSGTISQQRQQEFPDRVPGQPTSNVEQWCETDLEIPSSAKTGETLTLYWVWQWPTAPGADSTIPHGKDEYYTTCADVEVIGGSIKAEKPFHTLVQQDPQTTACSDFTDRTAYTTSPAITLASGTGSAPTSAAATTAPSSARAGTATSSSASVATPTPNSGKGISSLPLNPLQANTQIFNPITSVAYSAPPPEFTYAPTSSSVKLPEITFVPSKPFTGGDDDDVVTVTNMVTVTQTIGAAPAAPTPAGQAADAVVGANGVVNEHIKRHMHMRHGAKFRF</sequence>
<evidence type="ECO:0000313" key="2">
    <source>
        <dbReference type="Proteomes" id="UP001320706"/>
    </source>
</evidence>
<proteinExistence type="predicted"/>
<accession>A0ACC3S6B9</accession>
<comment type="caution">
    <text evidence="1">The sequence shown here is derived from an EMBL/GenBank/DDBJ whole genome shotgun (WGS) entry which is preliminary data.</text>
</comment>
<protein>
    <submittedName>
        <fullName evidence="1">Uncharacterized protein</fullName>
    </submittedName>
</protein>